<feature type="compositionally biased region" description="Basic and acidic residues" evidence="1">
    <location>
        <begin position="45"/>
        <end position="55"/>
    </location>
</feature>
<dbReference type="Gene3D" id="3.40.630.30">
    <property type="match status" value="2"/>
</dbReference>
<feature type="domain" description="N-acetyltransferase" evidence="2">
    <location>
        <begin position="248"/>
        <end position="326"/>
    </location>
</feature>
<evidence type="ECO:0000256" key="1">
    <source>
        <dbReference type="SAM" id="MobiDB-lite"/>
    </source>
</evidence>
<dbReference type="Proteomes" id="UP000194218">
    <property type="component" value="Chromosome"/>
</dbReference>
<keyword evidence="4" id="KW-1185">Reference proteome</keyword>
<feature type="region of interest" description="Disordered" evidence="1">
    <location>
        <begin position="1"/>
        <end position="111"/>
    </location>
</feature>
<proteinExistence type="predicted"/>
<dbReference type="PROSITE" id="PS51186">
    <property type="entry name" value="GNAT"/>
    <property type="match status" value="2"/>
</dbReference>
<feature type="domain" description="N-acetyltransferase" evidence="2">
    <location>
        <begin position="61"/>
        <end position="219"/>
    </location>
</feature>
<dbReference type="PANTHER" id="PTHR43072:SF52">
    <property type="entry name" value="GCN5-RELATED N-ACETYLTRANSFERASE"/>
    <property type="match status" value="1"/>
</dbReference>
<dbReference type="CDD" id="cd04301">
    <property type="entry name" value="NAT_SF"/>
    <property type="match status" value="2"/>
</dbReference>
<feature type="compositionally biased region" description="Basic and acidic residues" evidence="1">
    <location>
        <begin position="1"/>
        <end position="14"/>
    </location>
</feature>
<accession>A0A1W7D3Y0</accession>
<dbReference type="Pfam" id="PF00583">
    <property type="entry name" value="Acetyltransf_1"/>
    <property type="match status" value="2"/>
</dbReference>
<sequence length="326" mass="33884">MDRGEGDRTADGRPAHGRRGVPHLKRPRRAGRAPDRRPGAARRTRAGDGRGDAGVRRARGGRHRPLTAPGAHARDGHAATGRRPGRNGRVTTTLRPAGPGEPLSGEPGSAQTFDIRVNGRRVGGLRLLVRGTGRDAEGEISGLMVDPDERRRGRATVALLAAEEVLRSRGCLRADAVVPARAHGALALAGALGWSERVRGLVKHLTGPPPPLPPGLAVRAAGAGGLRLVTREGAGTGHVGELRVSRPPAGAAPAGADVSVSTLRVAEEHRRRGYGRALLHEAERVCLAAGGHVVGATVPCRAAEALRLLASLGYEAAEFHLSKPLG</sequence>
<protein>
    <recommendedName>
        <fullName evidence="2">N-acetyltransferase domain-containing protein</fullName>
    </recommendedName>
</protein>
<name>A0A1W7D3Y0_9ACTN</name>
<gene>
    <name evidence="3" type="ORF">CAG99_25310</name>
</gene>
<evidence type="ECO:0000313" key="3">
    <source>
        <dbReference type="EMBL" id="ARQ71704.1"/>
    </source>
</evidence>
<feature type="compositionally biased region" description="Basic residues" evidence="1">
    <location>
        <begin position="15"/>
        <end position="31"/>
    </location>
</feature>
<reference evidence="3 4" key="1">
    <citation type="submission" date="2017-05" db="EMBL/GenBank/DDBJ databases">
        <title>Complete genome sequence of Streptomyces sp. SCSIO 03032 revealed the diverse biosynthetic pathways for its bioactive secondary metabolites.</title>
        <authorList>
            <person name="Ma L."/>
            <person name="Zhu Y."/>
            <person name="Zhang W."/>
            <person name="Zhang G."/>
            <person name="Tian X."/>
            <person name="Zhang S."/>
            <person name="Zhang C."/>
        </authorList>
    </citation>
    <scope>NUCLEOTIDE SEQUENCE [LARGE SCALE GENOMIC DNA]</scope>
    <source>
        <strain evidence="3 4">SCSIO 03032</strain>
    </source>
</reference>
<organism evidence="3 4">
    <name type="scientific">Streptomyces marincola</name>
    <dbReference type="NCBI Taxonomy" id="2878388"/>
    <lineage>
        <taxon>Bacteria</taxon>
        <taxon>Bacillati</taxon>
        <taxon>Actinomycetota</taxon>
        <taxon>Actinomycetes</taxon>
        <taxon>Kitasatosporales</taxon>
        <taxon>Streptomycetaceae</taxon>
        <taxon>Streptomyces</taxon>
    </lineage>
</organism>
<feature type="compositionally biased region" description="Low complexity" evidence="1">
    <location>
        <begin position="96"/>
        <end position="110"/>
    </location>
</feature>
<dbReference type="InterPro" id="IPR016181">
    <property type="entry name" value="Acyl_CoA_acyltransferase"/>
</dbReference>
<dbReference type="InterPro" id="IPR000182">
    <property type="entry name" value="GNAT_dom"/>
</dbReference>
<dbReference type="SUPFAM" id="SSF55729">
    <property type="entry name" value="Acyl-CoA N-acyltransferases (Nat)"/>
    <property type="match status" value="2"/>
</dbReference>
<dbReference type="GO" id="GO:0016747">
    <property type="term" value="F:acyltransferase activity, transferring groups other than amino-acyl groups"/>
    <property type="evidence" value="ECO:0007669"/>
    <property type="project" value="InterPro"/>
</dbReference>
<dbReference type="AlphaFoldDB" id="A0A1W7D3Y0"/>
<evidence type="ECO:0000313" key="4">
    <source>
        <dbReference type="Proteomes" id="UP000194218"/>
    </source>
</evidence>
<dbReference type="EMBL" id="CP021121">
    <property type="protein sequence ID" value="ARQ71704.1"/>
    <property type="molecule type" value="Genomic_DNA"/>
</dbReference>
<evidence type="ECO:0000259" key="2">
    <source>
        <dbReference type="PROSITE" id="PS51186"/>
    </source>
</evidence>
<dbReference type="PANTHER" id="PTHR43072">
    <property type="entry name" value="N-ACETYLTRANSFERASE"/>
    <property type="match status" value="1"/>
</dbReference>
<feature type="compositionally biased region" description="Basic residues" evidence="1">
    <location>
        <begin position="56"/>
        <end position="65"/>
    </location>
</feature>
<dbReference type="KEGG" id="smao:CAG99_25310"/>